<evidence type="ECO:0000256" key="1">
    <source>
        <dbReference type="SAM" id="SignalP"/>
    </source>
</evidence>
<dbReference type="AlphaFoldDB" id="A0A936ZLG1"/>
<keyword evidence="1" id="KW-0732">Signal</keyword>
<comment type="caution">
    <text evidence="3">The sequence shown here is derived from an EMBL/GenBank/DDBJ whole genome shotgun (WGS) entry which is preliminary data.</text>
</comment>
<gene>
    <name evidence="3" type="ORF">JI739_16650</name>
</gene>
<accession>A0A936ZLG1</accession>
<evidence type="ECO:0000313" key="3">
    <source>
        <dbReference type="EMBL" id="MBL0421982.1"/>
    </source>
</evidence>
<dbReference type="InterPro" id="IPR025491">
    <property type="entry name" value="DUF4382"/>
</dbReference>
<dbReference type="EMBL" id="JAEQNA010000006">
    <property type="protein sequence ID" value="MBL0421982.1"/>
    <property type="molecule type" value="Genomic_DNA"/>
</dbReference>
<dbReference type="PROSITE" id="PS51257">
    <property type="entry name" value="PROKAR_LIPOPROTEIN"/>
    <property type="match status" value="1"/>
</dbReference>
<evidence type="ECO:0000313" key="4">
    <source>
        <dbReference type="Proteomes" id="UP000613011"/>
    </source>
</evidence>
<dbReference type="Pfam" id="PF14321">
    <property type="entry name" value="DUF4382"/>
    <property type="match status" value="1"/>
</dbReference>
<feature type="signal peptide" evidence="1">
    <location>
        <begin position="1"/>
        <end position="23"/>
    </location>
</feature>
<feature type="chain" id="PRO_5037395373" evidence="1">
    <location>
        <begin position="24"/>
        <end position="299"/>
    </location>
</feature>
<feature type="domain" description="DUF4382" evidence="2">
    <location>
        <begin position="32"/>
        <end position="178"/>
    </location>
</feature>
<sequence length="299" mass="30748">MNLKKPLATLLSAAALAVLSACGGGGDEGGVGTLSLKITDAPVDSASSVNVRFTGVALKPANGPEQVITFDAPRTIDLLALQRGAAASLLEGHPLPAGLYDGMRLLVQAERGVIDSYLTALDGSQRSLFVPSGEQSGLKLTRGFIVPVNGSASFTIDFDLRKSLVDPQNAAEDIYLKPVLRVVDNAQVGTIAGTVGQAALTHASCNTPNRAHAVYVFAGPGVTPDDIDRAGVEPVTTAAVTAGTDGAWSFRAAYLMAGEYTVAFTCQAGADEPETSQTLVFQGTRNVTVAVDGTAQVAF</sequence>
<name>A0A936ZLG1_9BURK</name>
<protein>
    <submittedName>
        <fullName evidence="3">DUF4382 domain-containing protein</fullName>
    </submittedName>
</protein>
<organism evidence="3 4">
    <name type="scientific">Ramlibacter aurantiacus</name>
    <dbReference type="NCBI Taxonomy" id="2801330"/>
    <lineage>
        <taxon>Bacteria</taxon>
        <taxon>Pseudomonadati</taxon>
        <taxon>Pseudomonadota</taxon>
        <taxon>Betaproteobacteria</taxon>
        <taxon>Burkholderiales</taxon>
        <taxon>Comamonadaceae</taxon>
        <taxon>Ramlibacter</taxon>
    </lineage>
</organism>
<keyword evidence="4" id="KW-1185">Reference proteome</keyword>
<evidence type="ECO:0000259" key="2">
    <source>
        <dbReference type="Pfam" id="PF14321"/>
    </source>
</evidence>
<dbReference type="Proteomes" id="UP000613011">
    <property type="component" value="Unassembled WGS sequence"/>
</dbReference>
<reference evidence="3" key="1">
    <citation type="submission" date="2021-01" db="EMBL/GenBank/DDBJ databases">
        <title>Ramlibacter sp. strain AW1 16S ribosomal RNA gene Genome sequencing and assembly.</title>
        <authorList>
            <person name="Kang M."/>
        </authorList>
    </citation>
    <scope>NUCLEOTIDE SEQUENCE</scope>
    <source>
        <strain evidence="3">AW1</strain>
    </source>
</reference>
<proteinExistence type="predicted"/>
<dbReference type="RefSeq" id="WP_201685056.1">
    <property type="nucleotide sequence ID" value="NZ_JAEQNA010000006.1"/>
</dbReference>